<comment type="caution">
    <text evidence="3">The sequence shown here is derived from an EMBL/GenBank/DDBJ whole genome shotgun (WGS) entry which is preliminary data.</text>
</comment>
<evidence type="ECO:0000256" key="1">
    <source>
        <dbReference type="SAM" id="MobiDB-lite"/>
    </source>
</evidence>
<keyword evidence="2" id="KW-0812">Transmembrane</keyword>
<feature type="transmembrane region" description="Helical" evidence="2">
    <location>
        <begin position="12"/>
        <end position="35"/>
    </location>
</feature>
<keyword evidence="2" id="KW-1133">Transmembrane helix</keyword>
<dbReference type="Proteomes" id="UP001286313">
    <property type="component" value="Unassembled WGS sequence"/>
</dbReference>
<protein>
    <submittedName>
        <fullName evidence="3">Uncharacterized protein</fullName>
    </submittedName>
</protein>
<feature type="region of interest" description="Disordered" evidence="1">
    <location>
        <begin position="38"/>
        <end position="58"/>
    </location>
</feature>
<reference evidence="3" key="1">
    <citation type="submission" date="2023-10" db="EMBL/GenBank/DDBJ databases">
        <title>Genome assemblies of two species of porcelain crab, Petrolisthes cinctipes and Petrolisthes manimaculis (Anomura: Porcellanidae).</title>
        <authorList>
            <person name="Angst P."/>
        </authorList>
    </citation>
    <scope>NUCLEOTIDE SEQUENCE</scope>
    <source>
        <strain evidence="3">PB745_01</strain>
        <tissue evidence="3">Gill</tissue>
    </source>
</reference>
<evidence type="ECO:0000313" key="4">
    <source>
        <dbReference type="Proteomes" id="UP001286313"/>
    </source>
</evidence>
<dbReference type="AlphaFoldDB" id="A0AAE1FMI7"/>
<evidence type="ECO:0000256" key="2">
    <source>
        <dbReference type="SAM" id="Phobius"/>
    </source>
</evidence>
<proteinExistence type="predicted"/>
<dbReference type="EMBL" id="JAWQEG010001819">
    <property type="protein sequence ID" value="KAK3876461.1"/>
    <property type="molecule type" value="Genomic_DNA"/>
</dbReference>
<sequence length="94" mass="10025">MGDDGEVSIYDLSYCLMGILGAVTTMLINSAVSILTGGKEGRKGKSIEKRGSKHGKIGARIDQGLTSKPEASERAVDGQNPRPRFLVCVCDRRG</sequence>
<name>A0AAE1FMI7_PETCI</name>
<accession>A0AAE1FMI7</accession>
<organism evidence="3 4">
    <name type="scientific">Petrolisthes cinctipes</name>
    <name type="common">Flat porcelain crab</name>
    <dbReference type="NCBI Taxonomy" id="88211"/>
    <lineage>
        <taxon>Eukaryota</taxon>
        <taxon>Metazoa</taxon>
        <taxon>Ecdysozoa</taxon>
        <taxon>Arthropoda</taxon>
        <taxon>Crustacea</taxon>
        <taxon>Multicrustacea</taxon>
        <taxon>Malacostraca</taxon>
        <taxon>Eumalacostraca</taxon>
        <taxon>Eucarida</taxon>
        <taxon>Decapoda</taxon>
        <taxon>Pleocyemata</taxon>
        <taxon>Anomura</taxon>
        <taxon>Galatheoidea</taxon>
        <taxon>Porcellanidae</taxon>
        <taxon>Petrolisthes</taxon>
    </lineage>
</organism>
<evidence type="ECO:0000313" key="3">
    <source>
        <dbReference type="EMBL" id="KAK3876461.1"/>
    </source>
</evidence>
<keyword evidence="4" id="KW-1185">Reference proteome</keyword>
<gene>
    <name evidence="3" type="ORF">Pcinc_018746</name>
</gene>
<feature type="compositionally biased region" description="Basic and acidic residues" evidence="1">
    <location>
        <begin position="39"/>
        <end position="50"/>
    </location>
</feature>
<keyword evidence="2" id="KW-0472">Membrane</keyword>